<dbReference type="Proteomes" id="UP000564644">
    <property type="component" value="Unassembled WGS sequence"/>
</dbReference>
<keyword evidence="6 7" id="KW-0472">Membrane</keyword>
<sequence>MQVPAQETDAPDRNTGFAAEALFRLAGRKALLGILIPGLLLIVWQLSSSQGWIDGILYPAPTTIARAFYDLILSGTLWENLRISLARAAIGFALGGAAGLALGVLVGMSRRTEKVLNPSVQMIRMIPHLALVPLFVLWFGIGETSKVLIIAKGAFFPLYINAFIGIRNADNKLFEVARALEYSRWTTIRKLVIPSAMPNIILGTRLSLGLAWLGLVVAELMGATSGLGYLMSDARQFSQTPIVFVGIVLFAVIGKLADSGVRLVERRLLHWQDGFKGR</sequence>
<evidence type="ECO:0000259" key="8">
    <source>
        <dbReference type="PROSITE" id="PS50928"/>
    </source>
</evidence>
<comment type="similarity">
    <text evidence="7">Belongs to the binding-protein-dependent transport system permease family.</text>
</comment>
<dbReference type="CDD" id="cd06261">
    <property type="entry name" value="TM_PBP2"/>
    <property type="match status" value="1"/>
</dbReference>
<feature type="transmembrane region" description="Helical" evidence="7">
    <location>
        <begin position="147"/>
        <end position="166"/>
    </location>
</feature>
<evidence type="ECO:0000256" key="6">
    <source>
        <dbReference type="ARBA" id="ARBA00023136"/>
    </source>
</evidence>
<dbReference type="EMBL" id="JACJVO010000032">
    <property type="protein sequence ID" value="MBB6734093.1"/>
    <property type="molecule type" value="Genomic_DNA"/>
</dbReference>
<evidence type="ECO:0000256" key="5">
    <source>
        <dbReference type="ARBA" id="ARBA00022989"/>
    </source>
</evidence>
<accession>A0A7X0VZL0</accession>
<dbReference type="Gene3D" id="1.10.3720.10">
    <property type="entry name" value="MetI-like"/>
    <property type="match status" value="1"/>
</dbReference>
<feature type="transmembrane region" description="Helical" evidence="7">
    <location>
        <begin position="85"/>
        <end position="108"/>
    </location>
</feature>
<comment type="subcellular location">
    <subcellularLocation>
        <location evidence="1 7">Cell membrane</location>
        <topology evidence="1 7">Multi-pass membrane protein</topology>
    </subcellularLocation>
</comment>
<protein>
    <submittedName>
        <fullName evidence="9">ABC transporter permease</fullName>
    </submittedName>
</protein>
<feature type="transmembrane region" description="Helical" evidence="7">
    <location>
        <begin position="120"/>
        <end position="141"/>
    </location>
</feature>
<organism evidence="9 10">
    <name type="scientific">Cohnella zeiphila</name>
    <dbReference type="NCBI Taxonomy" id="2761120"/>
    <lineage>
        <taxon>Bacteria</taxon>
        <taxon>Bacillati</taxon>
        <taxon>Bacillota</taxon>
        <taxon>Bacilli</taxon>
        <taxon>Bacillales</taxon>
        <taxon>Paenibacillaceae</taxon>
        <taxon>Cohnella</taxon>
    </lineage>
</organism>
<dbReference type="GO" id="GO:0005886">
    <property type="term" value="C:plasma membrane"/>
    <property type="evidence" value="ECO:0007669"/>
    <property type="project" value="UniProtKB-SubCell"/>
</dbReference>
<feature type="transmembrane region" description="Helical" evidence="7">
    <location>
        <begin position="237"/>
        <end position="257"/>
    </location>
</feature>
<keyword evidence="10" id="KW-1185">Reference proteome</keyword>
<keyword evidence="4 7" id="KW-0812">Transmembrane</keyword>
<evidence type="ECO:0000313" key="10">
    <source>
        <dbReference type="Proteomes" id="UP000564644"/>
    </source>
</evidence>
<keyword evidence="2 7" id="KW-0813">Transport</keyword>
<gene>
    <name evidence="9" type="ORF">H7C18_24530</name>
</gene>
<dbReference type="Pfam" id="PF00528">
    <property type="entry name" value="BPD_transp_1"/>
    <property type="match status" value="1"/>
</dbReference>
<dbReference type="RefSeq" id="WP_185131747.1">
    <property type="nucleotide sequence ID" value="NZ_JACJVO010000032.1"/>
</dbReference>
<dbReference type="FunFam" id="1.10.3720.10:FF:000003">
    <property type="entry name" value="Aliphatic sulfonate ABC transporter permease"/>
    <property type="match status" value="1"/>
</dbReference>
<keyword evidence="3" id="KW-1003">Cell membrane</keyword>
<evidence type="ECO:0000313" key="9">
    <source>
        <dbReference type="EMBL" id="MBB6734093.1"/>
    </source>
</evidence>
<dbReference type="PROSITE" id="PS50928">
    <property type="entry name" value="ABC_TM1"/>
    <property type="match status" value="1"/>
</dbReference>
<evidence type="ECO:0000256" key="7">
    <source>
        <dbReference type="RuleBase" id="RU363032"/>
    </source>
</evidence>
<proteinExistence type="inferred from homology"/>
<dbReference type="InterPro" id="IPR000515">
    <property type="entry name" value="MetI-like"/>
</dbReference>
<reference evidence="9 10" key="1">
    <citation type="submission" date="2020-08" db="EMBL/GenBank/DDBJ databases">
        <title>Cohnella phylogeny.</title>
        <authorList>
            <person name="Dunlap C."/>
        </authorList>
    </citation>
    <scope>NUCLEOTIDE SEQUENCE [LARGE SCALE GENOMIC DNA]</scope>
    <source>
        <strain evidence="9 10">CBP 2801</strain>
    </source>
</reference>
<feature type="domain" description="ABC transmembrane type-1" evidence="8">
    <location>
        <begin position="81"/>
        <end position="261"/>
    </location>
</feature>
<evidence type="ECO:0000256" key="4">
    <source>
        <dbReference type="ARBA" id="ARBA00022692"/>
    </source>
</evidence>
<dbReference type="SUPFAM" id="SSF161098">
    <property type="entry name" value="MetI-like"/>
    <property type="match status" value="1"/>
</dbReference>
<feature type="transmembrane region" description="Helical" evidence="7">
    <location>
        <begin position="210"/>
        <end position="231"/>
    </location>
</feature>
<feature type="transmembrane region" description="Helical" evidence="7">
    <location>
        <begin position="30"/>
        <end position="47"/>
    </location>
</feature>
<evidence type="ECO:0000256" key="1">
    <source>
        <dbReference type="ARBA" id="ARBA00004651"/>
    </source>
</evidence>
<dbReference type="InterPro" id="IPR035906">
    <property type="entry name" value="MetI-like_sf"/>
</dbReference>
<dbReference type="AlphaFoldDB" id="A0A7X0VZL0"/>
<evidence type="ECO:0000256" key="2">
    <source>
        <dbReference type="ARBA" id="ARBA00022448"/>
    </source>
</evidence>
<name>A0A7X0VZL0_9BACL</name>
<dbReference type="PANTHER" id="PTHR30151:SF38">
    <property type="entry name" value="ALIPHATIC SULFONATES TRANSPORT PERMEASE PROTEIN SSUC-RELATED"/>
    <property type="match status" value="1"/>
</dbReference>
<comment type="caution">
    <text evidence="9">The sequence shown here is derived from an EMBL/GenBank/DDBJ whole genome shotgun (WGS) entry which is preliminary data.</text>
</comment>
<dbReference type="PANTHER" id="PTHR30151">
    <property type="entry name" value="ALKANE SULFONATE ABC TRANSPORTER-RELATED, MEMBRANE SUBUNIT"/>
    <property type="match status" value="1"/>
</dbReference>
<evidence type="ECO:0000256" key="3">
    <source>
        <dbReference type="ARBA" id="ARBA00022475"/>
    </source>
</evidence>
<keyword evidence="5 7" id="KW-1133">Transmembrane helix</keyword>
<dbReference type="GO" id="GO:0042918">
    <property type="term" value="P:alkanesulfonate transmembrane transport"/>
    <property type="evidence" value="ECO:0007669"/>
    <property type="project" value="UniProtKB-ARBA"/>
</dbReference>